<dbReference type="EMBL" id="CP049866">
    <property type="protein sequence ID" value="QIK74854.1"/>
    <property type="molecule type" value="Genomic_DNA"/>
</dbReference>
<dbReference type="KEGG" id="npi:G7071_04830"/>
<dbReference type="SUPFAM" id="SSF46689">
    <property type="entry name" value="Homeodomain-like"/>
    <property type="match status" value="1"/>
</dbReference>
<evidence type="ECO:0000259" key="1">
    <source>
        <dbReference type="Pfam" id="PF13977"/>
    </source>
</evidence>
<dbReference type="InterPro" id="IPR036271">
    <property type="entry name" value="Tet_transcr_reg_TetR-rel_C_sf"/>
</dbReference>
<dbReference type="SUPFAM" id="SSF48498">
    <property type="entry name" value="Tetracyclin repressor-like, C-terminal domain"/>
    <property type="match status" value="1"/>
</dbReference>
<dbReference type="InterPro" id="IPR009057">
    <property type="entry name" value="Homeodomain-like_sf"/>
</dbReference>
<name>A0A6G7YD76_9ACTN</name>
<sequence length="220" mass="23814">MANRGHDFAGVPLYWAVARVIDRGGMHALTVRAAAAEAGCSVGFMRHYYDTKSLLLACTYGLVTDTQLRDLEGLLSVRRRDFVGQAPLEPLGAERAAELLATYLTLPEGWQLLVGVQLSFLALAQHDVDVADAVGSHHARLREVCATALSEAGVPVAALEEEAQDLWVLLIGLTALVPGLATEDPDRRHVRVTPDKVTDILRRHLQAAASRHRGDVDARG</sequence>
<organism evidence="2 3">
    <name type="scientific">Nocardioides piscis</name>
    <dbReference type="NCBI Taxonomy" id="2714938"/>
    <lineage>
        <taxon>Bacteria</taxon>
        <taxon>Bacillati</taxon>
        <taxon>Actinomycetota</taxon>
        <taxon>Actinomycetes</taxon>
        <taxon>Propionibacteriales</taxon>
        <taxon>Nocardioidaceae</taxon>
        <taxon>Nocardioides</taxon>
    </lineage>
</organism>
<evidence type="ECO:0000313" key="2">
    <source>
        <dbReference type="EMBL" id="QIK74854.1"/>
    </source>
</evidence>
<gene>
    <name evidence="2" type="ORF">G7071_04830</name>
</gene>
<reference evidence="2 3" key="1">
    <citation type="submission" date="2020-03" db="EMBL/GenBank/DDBJ databases">
        <title>Nocardioides sp. nov., isolated from fish.</title>
        <authorList>
            <person name="Hyun D.-W."/>
            <person name="Bae J.-W."/>
        </authorList>
    </citation>
    <scope>NUCLEOTIDE SEQUENCE [LARGE SCALE GENOMIC DNA]</scope>
    <source>
        <strain evidence="2 3">HDW12A</strain>
    </source>
</reference>
<dbReference type="AlphaFoldDB" id="A0A6G7YD76"/>
<dbReference type="InterPro" id="IPR039538">
    <property type="entry name" value="BetI_C"/>
</dbReference>
<dbReference type="Gene3D" id="1.10.357.10">
    <property type="entry name" value="Tetracycline Repressor, domain 2"/>
    <property type="match status" value="1"/>
</dbReference>
<dbReference type="Proteomes" id="UP000502035">
    <property type="component" value="Chromosome"/>
</dbReference>
<dbReference type="RefSeq" id="WP_166315582.1">
    <property type="nucleotide sequence ID" value="NZ_CP049866.1"/>
</dbReference>
<accession>A0A6G7YD76</accession>
<evidence type="ECO:0000313" key="3">
    <source>
        <dbReference type="Proteomes" id="UP000502035"/>
    </source>
</evidence>
<keyword evidence="3" id="KW-1185">Reference proteome</keyword>
<proteinExistence type="predicted"/>
<dbReference type="Pfam" id="PF13977">
    <property type="entry name" value="TetR_C_6"/>
    <property type="match status" value="1"/>
</dbReference>
<protein>
    <submittedName>
        <fullName evidence="2">TetR family transcriptional regulator</fullName>
    </submittedName>
</protein>
<feature type="domain" description="BetI-type transcriptional repressor C-terminal" evidence="1">
    <location>
        <begin position="93"/>
        <end position="207"/>
    </location>
</feature>